<evidence type="ECO:0000256" key="5">
    <source>
        <dbReference type="ARBA" id="ARBA00023125"/>
    </source>
</evidence>
<dbReference type="RefSeq" id="WP_177502412.1">
    <property type="nucleotide sequence ID" value="NZ_JACSNR010000004.1"/>
</dbReference>
<dbReference type="Gene3D" id="3.40.1170.10">
    <property type="entry name" value="DNA repair protein MutS, domain I"/>
    <property type="match status" value="1"/>
</dbReference>
<comment type="function">
    <text evidence="7">This protein is involved in the repair of mismatches in DNA. It is possible that it carries out the mismatch recognition step. This protein has a weak ATPase activity.</text>
</comment>
<dbReference type="Pfam" id="PF05190">
    <property type="entry name" value="MutS_IV"/>
    <property type="match status" value="1"/>
</dbReference>
<dbReference type="CDD" id="cd03284">
    <property type="entry name" value="ABC_MutS1"/>
    <property type="match status" value="1"/>
</dbReference>
<dbReference type="InterPro" id="IPR027417">
    <property type="entry name" value="P-loop_NTPase"/>
</dbReference>
<evidence type="ECO:0000259" key="10">
    <source>
        <dbReference type="PROSITE" id="PS00486"/>
    </source>
</evidence>
<dbReference type="InterPro" id="IPR007695">
    <property type="entry name" value="DNA_mismatch_repair_MutS-lik_N"/>
</dbReference>
<gene>
    <name evidence="7 11" type="primary">mutS</name>
    <name evidence="11" type="ORF">H9X81_04925</name>
</gene>
<dbReference type="PIRSF" id="PIRSF037677">
    <property type="entry name" value="DNA_mis_repair_Msh6"/>
    <property type="match status" value="1"/>
</dbReference>
<dbReference type="Gene3D" id="6.10.140.430">
    <property type="match status" value="1"/>
</dbReference>
<dbReference type="InterPro" id="IPR017261">
    <property type="entry name" value="DNA_mismatch_repair_MutS/MSH"/>
</dbReference>
<proteinExistence type="inferred from homology"/>
<dbReference type="InterPro" id="IPR007861">
    <property type="entry name" value="DNA_mismatch_repair_MutS_clamp"/>
</dbReference>
<evidence type="ECO:0000256" key="8">
    <source>
        <dbReference type="NCBIfam" id="TIGR01070"/>
    </source>
</evidence>
<dbReference type="EMBL" id="JACSNR010000004">
    <property type="protein sequence ID" value="MBM6923035.1"/>
    <property type="molecule type" value="Genomic_DNA"/>
</dbReference>
<dbReference type="SMART" id="SM00533">
    <property type="entry name" value="MUTSd"/>
    <property type="match status" value="1"/>
</dbReference>
<dbReference type="InterPro" id="IPR045076">
    <property type="entry name" value="MutS"/>
</dbReference>
<evidence type="ECO:0000256" key="4">
    <source>
        <dbReference type="ARBA" id="ARBA00022840"/>
    </source>
</evidence>
<dbReference type="SUPFAM" id="SSF55271">
    <property type="entry name" value="DNA repair protein MutS, domain I"/>
    <property type="match status" value="1"/>
</dbReference>
<keyword evidence="5 7" id="KW-0238">DNA-binding</keyword>
<dbReference type="SUPFAM" id="SSF52540">
    <property type="entry name" value="P-loop containing nucleoside triphosphate hydrolases"/>
    <property type="match status" value="1"/>
</dbReference>
<evidence type="ECO:0000256" key="1">
    <source>
        <dbReference type="ARBA" id="ARBA00006271"/>
    </source>
</evidence>
<evidence type="ECO:0000256" key="3">
    <source>
        <dbReference type="ARBA" id="ARBA00022763"/>
    </source>
</evidence>
<evidence type="ECO:0000313" key="11">
    <source>
        <dbReference type="EMBL" id="MBM6923035.1"/>
    </source>
</evidence>
<keyword evidence="2 7" id="KW-0547">Nucleotide-binding</keyword>
<comment type="similarity">
    <text evidence="1 7 9">Belongs to the DNA mismatch repair MutS family.</text>
</comment>
<dbReference type="InterPro" id="IPR016151">
    <property type="entry name" value="DNA_mismatch_repair_MutS_N"/>
</dbReference>
<accession>A0ABS2GKM3</accession>
<dbReference type="NCBIfam" id="TIGR01070">
    <property type="entry name" value="mutS1"/>
    <property type="match status" value="1"/>
</dbReference>
<dbReference type="InterPro" id="IPR007860">
    <property type="entry name" value="DNA_mmatch_repair_MutS_con_dom"/>
</dbReference>
<keyword evidence="3 7" id="KW-0227">DNA damage</keyword>
<dbReference type="InterPro" id="IPR007696">
    <property type="entry name" value="DNA_mismatch_repair_MutS_core"/>
</dbReference>
<comment type="caution">
    <text evidence="11">The sequence shown here is derived from an EMBL/GenBank/DDBJ whole genome shotgun (WGS) entry which is preliminary data.</text>
</comment>
<dbReference type="PANTHER" id="PTHR11361">
    <property type="entry name" value="DNA MISMATCH REPAIR PROTEIN MUTS FAMILY MEMBER"/>
    <property type="match status" value="1"/>
</dbReference>
<dbReference type="Pfam" id="PF01624">
    <property type="entry name" value="MutS_I"/>
    <property type="match status" value="1"/>
</dbReference>
<evidence type="ECO:0000313" key="12">
    <source>
        <dbReference type="Proteomes" id="UP000724149"/>
    </source>
</evidence>
<evidence type="ECO:0000256" key="9">
    <source>
        <dbReference type="RuleBase" id="RU003756"/>
    </source>
</evidence>
<feature type="domain" description="DNA mismatch repair proteins mutS family" evidence="10">
    <location>
        <begin position="696"/>
        <end position="712"/>
    </location>
</feature>
<sequence>MAKLSPMMEQYFRIKEQHKDHILFYRLGDFYEMFYDDAILASKELELTLTGRDCGQEERAPMCGVPYHSCEGYIARLIKKGYKVAICEQMEDPRLAKGVVKREVIRVVTPGTLVETSMLDEGQNNFIASICPEGEQYGLAVADISTGEIHAAQFTDPDDSTLKNELSRFAPNEIVFHPAFLDKKEMAEFIRNRLSCCAECLREEQYDFSEAQRRVLEQFGKSDLSELSLDQRPLAVQAIGGLLDYLTETQMNGVDRLVSLDLYSESQFMALDLTARRNLELTETMRTGEKKGTLLWVLDRTRTAMGKRLIRQYVEQPLLSPAVIGRRLDAVDELYQDTMLRDTVRERLGGIYDMERLMTKIVFGNCTPRDVRTFGAAIAALPALRSCLEGTKSRFLREIYQEMDELTDIADRIGRAIVDDPPITLKDGFVIRDGYSAELDEVRSLVTGSREYLAGIESRERERTGIKNLRIGYNKVFGYYIEVTKSNLELVPADYIRKQTLSTGERYITEELKDLEGRILTASEKMLTMESELFRELREFISGHLFRIQRTAGAVARLDVFASFAESAMQNGYVRPMVDLSGVIRIEDGRHPVVEQLLDGGQFVANSLYLDRGENTVAIITGPNMAGKSTYMRQCALIVLMAQIGCFVPARSASIGIVDGIYTRVGASDDLATGQSTFMVEMNEVADILKNATRDSLLILDEIGRGTSTYDGMSIARAVIEYIADKKKLGAKTLFATHYHELTVLEDSIVGIRNFNIACRKRGEEIIFLRKIVPGGADESYGIEVSKLAGIPDEIIRRAFEILGALESGNPVNERRSRQPRKPAAEDQLTLAAYEKSPVERELEKIDVDSLSPREALTRLYELKAFLRK</sequence>
<dbReference type="InterPro" id="IPR036187">
    <property type="entry name" value="DNA_mismatch_repair_MutS_sf"/>
</dbReference>
<dbReference type="InterPro" id="IPR036678">
    <property type="entry name" value="MutS_con_dom_sf"/>
</dbReference>
<evidence type="ECO:0000256" key="2">
    <source>
        <dbReference type="ARBA" id="ARBA00022741"/>
    </source>
</evidence>
<dbReference type="InterPro" id="IPR005748">
    <property type="entry name" value="DNA_mismatch_repair_MutS"/>
</dbReference>
<dbReference type="Pfam" id="PF05192">
    <property type="entry name" value="MutS_III"/>
    <property type="match status" value="1"/>
</dbReference>
<dbReference type="Pfam" id="PF05188">
    <property type="entry name" value="MutS_II"/>
    <property type="match status" value="1"/>
</dbReference>
<dbReference type="SUPFAM" id="SSF48334">
    <property type="entry name" value="DNA repair protein MutS, domain III"/>
    <property type="match status" value="1"/>
</dbReference>
<reference evidence="11 12" key="1">
    <citation type="journal article" date="2021" name="Sci. Rep.">
        <title>The distribution of antibiotic resistance genes in chicken gut microbiota commensals.</title>
        <authorList>
            <person name="Juricova H."/>
            <person name="Matiasovicova J."/>
            <person name="Kubasova T."/>
            <person name="Cejkova D."/>
            <person name="Rychlik I."/>
        </authorList>
    </citation>
    <scope>NUCLEOTIDE SEQUENCE [LARGE SCALE GENOMIC DNA]</scope>
    <source>
        <strain evidence="11 12">An564</strain>
    </source>
</reference>
<protein>
    <recommendedName>
        <fullName evidence="7 8">DNA mismatch repair protein MutS</fullName>
    </recommendedName>
</protein>
<dbReference type="Gene3D" id="1.10.1420.10">
    <property type="match status" value="2"/>
</dbReference>
<dbReference type="Gene3D" id="3.40.50.300">
    <property type="entry name" value="P-loop containing nucleotide triphosphate hydrolases"/>
    <property type="match status" value="1"/>
</dbReference>
<organism evidence="11 12">
    <name type="scientific">Hydrogenoanaerobacterium saccharovorans</name>
    <dbReference type="NCBI Taxonomy" id="474960"/>
    <lineage>
        <taxon>Bacteria</taxon>
        <taxon>Bacillati</taxon>
        <taxon>Bacillota</taxon>
        <taxon>Clostridia</taxon>
        <taxon>Eubacteriales</taxon>
        <taxon>Oscillospiraceae</taxon>
        <taxon>Hydrogenoanaerobacterium</taxon>
    </lineage>
</organism>
<name>A0ABS2GKM3_9FIRM</name>
<feature type="binding site" evidence="7">
    <location>
        <begin position="622"/>
        <end position="629"/>
    </location>
    <ligand>
        <name>ATP</name>
        <dbReference type="ChEBI" id="CHEBI:30616"/>
    </ligand>
</feature>
<dbReference type="Pfam" id="PF00488">
    <property type="entry name" value="MutS_V"/>
    <property type="match status" value="1"/>
</dbReference>
<evidence type="ECO:0000256" key="7">
    <source>
        <dbReference type="HAMAP-Rule" id="MF_00096"/>
    </source>
</evidence>
<dbReference type="NCBIfam" id="NF003810">
    <property type="entry name" value="PRK05399.1"/>
    <property type="match status" value="1"/>
</dbReference>
<dbReference type="PANTHER" id="PTHR11361:SF34">
    <property type="entry name" value="DNA MISMATCH REPAIR PROTEIN MSH1, MITOCHONDRIAL"/>
    <property type="match status" value="1"/>
</dbReference>
<dbReference type="Gene3D" id="3.30.420.110">
    <property type="entry name" value="MutS, connector domain"/>
    <property type="match status" value="1"/>
</dbReference>
<dbReference type="HAMAP" id="MF_00096">
    <property type="entry name" value="MutS"/>
    <property type="match status" value="1"/>
</dbReference>
<evidence type="ECO:0000256" key="6">
    <source>
        <dbReference type="ARBA" id="ARBA00023204"/>
    </source>
</evidence>
<dbReference type="SUPFAM" id="SSF53150">
    <property type="entry name" value="DNA repair protein MutS, domain II"/>
    <property type="match status" value="1"/>
</dbReference>
<dbReference type="InterPro" id="IPR000432">
    <property type="entry name" value="DNA_mismatch_repair_MutS_C"/>
</dbReference>
<keyword evidence="12" id="KW-1185">Reference proteome</keyword>
<dbReference type="Proteomes" id="UP000724149">
    <property type="component" value="Unassembled WGS sequence"/>
</dbReference>
<dbReference type="PROSITE" id="PS00486">
    <property type="entry name" value="DNA_MISMATCH_REPAIR_2"/>
    <property type="match status" value="1"/>
</dbReference>
<keyword evidence="4 7" id="KW-0067">ATP-binding</keyword>
<dbReference type="SMART" id="SM00534">
    <property type="entry name" value="MUTSac"/>
    <property type="match status" value="1"/>
</dbReference>
<keyword evidence="6 7" id="KW-0234">DNA repair</keyword>